<dbReference type="EMBL" id="AFPZ01000122">
    <property type="protein sequence ID" value="EGQ19264.1"/>
    <property type="molecule type" value="Genomic_DNA"/>
</dbReference>
<sequence length="130" mass="14489">MNEVTILDALSTTTHFHIFTWVVGIILFLVAAVMADGTKGRKITHMIARLFYVLIVISGALLFFEYSSGDAALYGVKFLLGLLTIGMMEMVLVRSEKGKSVGVRWVLFFVFLFATMFLGFKLPVGFSFFA</sequence>
<dbReference type="eggNOG" id="ENOG5031ZEY">
    <property type="taxonomic scope" value="Bacteria"/>
</dbReference>
<name>F9DY51_9BACL</name>
<evidence type="ECO:0000313" key="7">
    <source>
        <dbReference type="Proteomes" id="UP000005316"/>
    </source>
</evidence>
<keyword evidence="3 5" id="KW-1133">Transmembrane helix</keyword>
<gene>
    <name evidence="6" type="ORF">HMPREF9372_3732</name>
</gene>
<dbReference type="GO" id="GO:0005886">
    <property type="term" value="C:plasma membrane"/>
    <property type="evidence" value="ECO:0007669"/>
    <property type="project" value="UniProtKB-SubCell"/>
</dbReference>
<dbReference type="Pfam" id="PF07457">
    <property type="entry name" value="DUF1516"/>
    <property type="match status" value="1"/>
</dbReference>
<dbReference type="HAMAP" id="MF_01536">
    <property type="entry name" value="UPF0344"/>
    <property type="match status" value="1"/>
</dbReference>
<protein>
    <recommendedName>
        <fullName evidence="5">UPF0344 protein HMPREF9372_3732</fullName>
    </recommendedName>
</protein>
<accession>F9DY51</accession>
<proteinExistence type="inferred from homology"/>
<comment type="similarity">
    <text evidence="5">Belongs to the UPF0344 family.</text>
</comment>
<evidence type="ECO:0000256" key="2">
    <source>
        <dbReference type="ARBA" id="ARBA00022692"/>
    </source>
</evidence>
<feature type="transmembrane region" description="Helical" evidence="5">
    <location>
        <begin position="16"/>
        <end position="35"/>
    </location>
</feature>
<evidence type="ECO:0000256" key="4">
    <source>
        <dbReference type="ARBA" id="ARBA00023136"/>
    </source>
</evidence>
<dbReference type="HOGENOM" id="CLU_146641_1_1_9"/>
<comment type="caution">
    <text evidence="6">The sequence shown here is derived from an EMBL/GenBank/DDBJ whole genome shotgun (WGS) entry which is preliminary data.</text>
</comment>
<dbReference type="RefSeq" id="WP_009498429.1">
    <property type="nucleotide sequence ID" value="NZ_GL982998.1"/>
</dbReference>
<feature type="transmembrane region" description="Helical" evidence="5">
    <location>
        <begin position="72"/>
        <end position="93"/>
    </location>
</feature>
<keyword evidence="2 5" id="KW-0812">Transmembrane</keyword>
<evidence type="ECO:0000256" key="3">
    <source>
        <dbReference type="ARBA" id="ARBA00022989"/>
    </source>
</evidence>
<dbReference type="InterPro" id="IPR010899">
    <property type="entry name" value="UPF0344"/>
</dbReference>
<dbReference type="Proteomes" id="UP000005316">
    <property type="component" value="Unassembled WGS sequence"/>
</dbReference>
<comment type="subcellular location">
    <subcellularLocation>
        <location evidence="5">Cell membrane</location>
        <topology evidence="5">Multi-pass membrane protein</topology>
    </subcellularLocation>
</comment>
<feature type="transmembrane region" description="Helical" evidence="5">
    <location>
        <begin position="105"/>
        <end position="129"/>
    </location>
</feature>
<feature type="transmembrane region" description="Helical" evidence="5">
    <location>
        <begin position="47"/>
        <end position="66"/>
    </location>
</feature>
<keyword evidence="1 5" id="KW-1003">Cell membrane</keyword>
<dbReference type="AlphaFoldDB" id="F9DY51"/>
<keyword evidence="4 5" id="KW-0472">Membrane</keyword>
<reference evidence="6 7" key="1">
    <citation type="submission" date="2011-04" db="EMBL/GenBank/DDBJ databases">
        <authorList>
            <person name="Muzny D."/>
            <person name="Qin X."/>
            <person name="Deng J."/>
            <person name="Jiang H."/>
            <person name="Liu Y."/>
            <person name="Qu J."/>
            <person name="Song X.-Z."/>
            <person name="Zhang L."/>
            <person name="Thornton R."/>
            <person name="Coyle M."/>
            <person name="Francisco L."/>
            <person name="Jackson L."/>
            <person name="Javaid M."/>
            <person name="Korchina V."/>
            <person name="Kovar C."/>
            <person name="Mata R."/>
            <person name="Mathew T."/>
            <person name="Ngo R."/>
            <person name="Nguyen L."/>
            <person name="Nguyen N."/>
            <person name="Okwuonu G."/>
            <person name="Ongeri F."/>
            <person name="Pham C."/>
            <person name="Simmons D."/>
            <person name="Wilczek-Boney K."/>
            <person name="Hale W."/>
            <person name="Jakkamsetti A."/>
            <person name="Pham P."/>
            <person name="Ruth R."/>
            <person name="San Lucas F."/>
            <person name="Warren J."/>
            <person name="Zhang J."/>
            <person name="Zhao Z."/>
            <person name="Zhou C."/>
            <person name="Zhu D."/>
            <person name="Lee S."/>
            <person name="Bess C."/>
            <person name="Blankenburg K."/>
            <person name="Forbes L."/>
            <person name="Fu Q."/>
            <person name="Gubbala S."/>
            <person name="Hirani K."/>
            <person name="Jayaseelan J.C."/>
            <person name="Lara F."/>
            <person name="Munidasa M."/>
            <person name="Palculict T."/>
            <person name="Patil S."/>
            <person name="Pu L.-L."/>
            <person name="Saada N."/>
            <person name="Tang L."/>
            <person name="Weissenberger G."/>
            <person name="Zhu Y."/>
            <person name="Hemphill L."/>
            <person name="Shang Y."/>
            <person name="Youmans B."/>
            <person name="Ayvaz T."/>
            <person name="Ross M."/>
            <person name="Santibanez J."/>
            <person name="Aqrawi P."/>
            <person name="Gross S."/>
            <person name="Joshi V."/>
            <person name="Fowler G."/>
            <person name="Nazareth L."/>
            <person name="Reid J."/>
            <person name="Worley K."/>
            <person name="Petrosino J."/>
            <person name="Highlander S."/>
            <person name="Gibbs R."/>
        </authorList>
    </citation>
    <scope>NUCLEOTIDE SEQUENCE [LARGE SCALE GENOMIC DNA]</scope>
    <source>
        <strain evidence="6 7">2681</strain>
    </source>
</reference>
<organism evidence="6 7">
    <name type="scientific">Sporosarcina newyorkensis 2681</name>
    <dbReference type="NCBI Taxonomy" id="1027292"/>
    <lineage>
        <taxon>Bacteria</taxon>
        <taxon>Bacillati</taxon>
        <taxon>Bacillota</taxon>
        <taxon>Bacilli</taxon>
        <taxon>Bacillales</taxon>
        <taxon>Caryophanaceae</taxon>
        <taxon>Sporosarcina</taxon>
    </lineage>
</organism>
<evidence type="ECO:0000256" key="1">
    <source>
        <dbReference type="ARBA" id="ARBA00022475"/>
    </source>
</evidence>
<evidence type="ECO:0000256" key="5">
    <source>
        <dbReference type="HAMAP-Rule" id="MF_01536"/>
    </source>
</evidence>
<evidence type="ECO:0000313" key="6">
    <source>
        <dbReference type="EMBL" id="EGQ19264.1"/>
    </source>
</evidence>